<dbReference type="UniPathway" id="UPA00973"/>
<reference evidence="9" key="1">
    <citation type="submission" date="2017-07" db="EMBL/GenBank/DDBJ databases">
        <title>The cable genome - Insights into the physiology and evolution of filamentous bacteria capable of sulfide oxidation via long distance electron transfer.</title>
        <authorList>
            <person name="Thorup C."/>
            <person name="Bjerg J.T."/>
            <person name="Schreiber L."/>
            <person name="Nielsen L.P."/>
            <person name="Kjeldsen K.U."/>
            <person name="Boesen T."/>
            <person name="Boggild A."/>
            <person name="Meysman F."/>
            <person name="Geelhoed J."/>
            <person name="Schramm A."/>
        </authorList>
    </citation>
    <scope>NUCLEOTIDE SEQUENCE [LARGE SCALE GENOMIC DNA]</scope>
    <source>
        <strain evidence="9">GS</strain>
    </source>
</reference>
<dbReference type="CDD" id="cd03352">
    <property type="entry name" value="LbH_LpxD"/>
    <property type="match status" value="1"/>
</dbReference>
<dbReference type="PANTHER" id="PTHR43378:SF2">
    <property type="entry name" value="UDP-3-O-ACYLGLUCOSAMINE N-ACYLTRANSFERASE 1, MITOCHONDRIAL-RELATED"/>
    <property type="match status" value="1"/>
</dbReference>
<keyword evidence="2 7" id="KW-0441">Lipid A biosynthesis</keyword>
<evidence type="ECO:0000256" key="7">
    <source>
        <dbReference type="HAMAP-Rule" id="MF_00523"/>
    </source>
</evidence>
<dbReference type="Pfam" id="PF00132">
    <property type="entry name" value="Hexapep"/>
    <property type="match status" value="1"/>
</dbReference>
<dbReference type="InterPro" id="IPR001451">
    <property type="entry name" value="Hexapep"/>
</dbReference>
<evidence type="ECO:0000259" key="8">
    <source>
        <dbReference type="Pfam" id="PF04613"/>
    </source>
</evidence>
<dbReference type="GO" id="GO:0103118">
    <property type="term" value="F:UDP-3-O-[(3R)-3-hydroxyacyl]-glucosamine N-acyltransferase activity"/>
    <property type="evidence" value="ECO:0007669"/>
    <property type="project" value="UniProtKB-EC"/>
</dbReference>
<evidence type="ECO:0000256" key="6">
    <source>
        <dbReference type="ARBA" id="ARBA00023315"/>
    </source>
</evidence>
<dbReference type="EC" id="2.3.1.191" evidence="7"/>
<evidence type="ECO:0000256" key="4">
    <source>
        <dbReference type="ARBA" id="ARBA00022737"/>
    </source>
</evidence>
<dbReference type="EMBL" id="NQJD01000003">
    <property type="protein sequence ID" value="TAA75808.1"/>
    <property type="molecule type" value="Genomic_DNA"/>
</dbReference>
<dbReference type="GO" id="GO:0016410">
    <property type="term" value="F:N-acyltransferase activity"/>
    <property type="evidence" value="ECO:0007669"/>
    <property type="project" value="InterPro"/>
</dbReference>
<dbReference type="Gene3D" id="2.160.10.10">
    <property type="entry name" value="Hexapeptide repeat proteins"/>
    <property type="match status" value="1"/>
</dbReference>
<dbReference type="GO" id="GO:0016020">
    <property type="term" value="C:membrane"/>
    <property type="evidence" value="ECO:0007669"/>
    <property type="project" value="GOC"/>
</dbReference>
<keyword evidence="1 7" id="KW-0444">Lipid biosynthesis</keyword>
<comment type="catalytic activity">
    <reaction evidence="7">
        <text>a UDP-3-O-[(3R)-3-hydroxyacyl]-alpha-D-glucosamine + a (3R)-hydroxyacyl-[ACP] = a UDP-2-N,3-O-bis[(3R)-3-hydroxyacyl]-alpha-D-glucosamine + holo-[ACP] + H(+)</text>
        <dbReference type="Rhea" id="RHEA:53836"/>
        <dbReference type="Rhea" id="RHEA-COMP:9685"/>
        <dbReference type="Rhea" id="RHEA-COMP:9945"/>
        <dbReference type="ChEBI" id="CHEBI:15378"/>
        <dbReference type="ChEBI" id="CHEBI:64479"/>
        <dbReference type="ChEBI" id="CHEBI:78827"/>
        <dbReference type="ChEBI" id="CHEBI:137740"/>
        <dbReference type="ChEBI" id="CHEBI:137748"/>
        <dbReference type="EC" id="2.3.1.191"/>
    </reaction>
</comment>
<dbReference type="InterPro" id="IPR007691">
    <property type="entry name" value="LpxD"/>
</dbReference>
<keyword evidence="4 7" id="KW-0677">Repeat</keyword>
<accession>A0A521G460</accession>
<dbReference type="InterPro" id="IPR011004">
    <property type="entry name" value="Trimer_LpxA-like_sf"/>
</dbReference>
<feature type="domain" description="UDP-3-O-[3-hydroxymyristoyl] glucosamine N-acyltransferase non-repeat region" evidence="8">
    <location>
        <begin position="23"/>
        <end position="87"/>
    </location>
</feature>
<dbReference type="PANTHER" id="PTHR43378">
    <property type="entry name" value="UDP-3-O-ACYLGLUCOSAMINE N-ACYLTRANSFERASE"/>
    <property type="match status" value="1"/>
</dbReference>
<dbReference type="AlphaFoldDB" id="A0A521G460"/>
<dbReference type="HAMAP" id="MF_00523">
    <property type="entry name" value="LpxD"/>
    <property type="match status" value="1"/>
</dbReference>
<comment type="similarity">
    <text evidence="7">Belongs to the transferase hexapeptide repeat family. LpxD subfamily.</text>
</comment>
<dbReference type="Proteomes" id="UP000316238">
    <property type="component" value="Unassembled WGS sequence"/>
</dbReference>
<evidence type="ECO:0000256" key="3">
    <source>
        <dbReference type="ARBA" id="ARBA00022679"/>
    </source>
</evidence>
<sequence>MSTASLAELATLVGGTVEGDGSLIIAALNSLELAEVGQLTFINNKKLAKQLATSKASACIAPLDFSDTELPLIRVSNVDLAAARIHNHLLAEEFEATGIHERATIGRYCIISGQVSIGPLVCIGNQVRIGDRVRIEPGVVIGDNVEIGDDCVLHANAVIAHGCILGKRVVLYHGAIIGSDGFGFATDPTTGEHVSKPQVGIVRLDDDVQIGANTCVDRAAFGVTWVKRGVRMDNQVMIGHNCVIGENSIIVGQAGVAGSTVLGRNVVLAARAAVSGHLHIEDGVMVAGLAGVHNNQKKGAVVGGVPAIEIKKWGKASAVFSRLPEMLKELRQLRKQVNELTRQQ</sequence>
<protein>
    <recommendedName>
        <fullName evidence="7">UDP-3-O-acylglucosamine N-acyltransferase</fullName>
        <ecNumber evidence="7">2.3.1.191</ecNumber>
    </recommendedName>
</protein>
<organism evidence="9 10">
    <name type="scientific">Candidatus Electronema aureum</name>
    <dbReference type="NCBI Taxonomy" id="2005002"/>
    <lineage>
        <taxon>Bacteria</taxon>
        <taxon>Pseudomonadati</taxon>
        <taxon>Thermodesulfobacteriota</taxon>
        <taxon>Desulfobulbia</taxon>
        <taxon>Desulfobulbales</taxon>
        <taxon>Desulfobulbaceae</taxon>
        <taxon>Candidatus Electronema</taxon>
    </lineage>
</organism>
<feature type="active site" description="Proton acceptor" evidence="7">
    <location>
        <position position="240"/>
    </location>
</feature>
<evidence type="ECO:0000256" key="2">
    <source>
        <dbReference type="ARBA" id="ARBA00022556"/>
    </source>
</evidence>
<evidence type="ECO:0000313" key="10">
    <source>
        <dbReference type="Proteomes" id="UP000316238"/>
    </source>
</evidence>
<comment type="subunit">
    <text evidence="7">Homotrimer.</text>
</comment>
<dbReference type="InterPro" id="IPR018357">
    <property type="entry name" value="Hexapep_transf_CS"/>
</dbReference>
<dbReference type="InterPro" id="IPR020573">
    <property type="entry name" value="UDP_GlcNAc_AcTrfase_non-rep"/>
</dbReference>
<comment type="function">
    <text evidence="7">Catalyzes the N-acylation of UDP-3-O-acylglucosamine using 3-hydroxyacyl-ACP as the acyl donor. Is involved in the biosynthesis of lipid A, a phosphorylated glycolipid that anchors the lipopolysaccharide to the outer membrane of the cell.</text>
</comment>
<dbReference type="Gene3D" id="3.40.1390.10">
    <property type="entry name" value="MurE/MurF, N-terminal domain"/>
    <property type="match status" value="1"/>
</dbReference>
<dbReference type="NCBIfam" id="TIGR01853">
    <property type="entry name" value="lipid_A_lpxD"/>
    <property type="match status" value="1"/>
</dbReference>
<name>A0A521G460_9BACT</name>
<dbReference type="NCBIfam" id="NF002060">
    <property type="entry name" value="PRK00892.1"/>
    <property type="match status" value="1"/>
</dbReference>
<proteinExistence type="inferred from homology"/>
<dbReference type="Pfam" id="PF04613">
    <property type="entry name" value="LpxD"/>
    <property type="match status" value="1"/>
</dbReference>
<comment type="pathway">
    <text evidence="7">Bacterial outer membrane biogenesis; LPS lipid A biosynthesis.</text>
</comment>
<evidence type="ECO:0000256" key="1">
    <source>
        <dbReference type="ARBA" id="ARBA00022516"/>
    </source>
</evidence>
<dbReference type="GO" id="GO:0009245">
    <property type="term" value="P:lipid A biosynthetic process"/>
    <property type="evidence" value="ECO:0007669"/>
    <property type="project" value="UniProtKB-UniRule"/>
</dbReference>
<keyword evidence="3 7" id="KW-0808">Transferase</keyword>
<keyword evidence="10" id="KW-1185">Reference proteome</keyword>
<evidence type="ECO:0000256" key="5">
    <source>
        <dbReference type="ARBA" id="ARBA00023098"/>
    </source>
</evidence>
<evidence type="ECO:0000313" key="9">
    <source>
        <dbReference type="EMBL" id="TAA75808.1"/>
    </source>
</evidence>
<comment type="caution">
    <text evidence="9">The sequence shown here is derived from an EMBL/GenBank/DDBJ whole genome shotgun (WGS) entry which is preliminary data.</text>
</comment>
<keyword evidence="5 7" id="KW-0443">Lipid metabolism</keyword>
<keyword evidence="6 7" id="KW-0012">Acyltransferase</keyword>
<dbReference type="Pfam" id="PF14602">
    <property type="entry name" value="Hexapep_2"/>
    <property type="match status" value="1"/>
</dbReference>
<gene>
    <name evidence="7" type="primary">lpxD</name>
    <name evidence="9" type="ORF">CDV28_10347</name>
</gene>
<dbReference type="PROSITE" id="PS00101">
    <property type="entry name" value="HEXAPEP_TRANSFERASES"/>
    <property type="match status" value="1"/>
</dbReference>
<dbReference type="SUPFAM" id="SSF51161">
    <property type="entry name" value="Trimeric LpxA-like enzymes"/>
    <property type="match status" value="1"/>
</dbReference>